<protein>
    <submittedName>
        <fullName evidence="1">Uncharacterized protein</fullName>
    </submittedName>
</protein>
<accession>X0Z876</accession>
<reference evidence="1" key="1">
    <citation type="journal article" date="2014" name="Front. Microbiol.">
        <title>High frequency of phylogenetically diverse reductive dehalogenase-homologous genes in deep subseafloor sedimentary metagenomes.</title>
        <authorList>
            <person name="Kawai M."/>
            <person name="Futagami T."/>
            <person name="Toyoda A."/>
            <person name="Takaki Y."/>
            <person name="Nishi S."/>
            <person name="Hori S."/>
            <person name="Arai W."/>
            <person name="Tsubouchi T."/>
            <person name="Morono Y."/>
            <person name="Uchiyama I."/>
            <person name="Ito T."/>
            <person name="Fujiyama A."/>
            <person name="Inagaki F."/>
            <person name="Takami H."/>
        </authorList>
    </citation>
    <scope>NUCLEOTIDE SEQUENCE</scope>
    <source>
        <strain evidence="1">Expedition CK06-06</strain>
    </source>
</reference>
<comment type="caution">
    <text evidence="1">The sequence shown here is derived from an EMBL/GenBank/DDBJ whole genome shotgun (WGS) entry which is preliminary data.</text>
</comment>
<gene>
    <name evidence="1" type="ORF">S01H4_11333</name>
</gene>
<organism evidence="1">
    <name type="scientific">marine sediment metagenome</name>
    <dbReference type="NCBI Taxonomy" id="412755"/>
    <lineage>
        <taxon>unclassified sequences</taxon>
        <taxon>metagenomes</taxon>
        <taxon>ecological metagenomes</taxon>
    </lineage>
</organism>
<name>X0Z876_9ZZZZ</name>
<sequence length="74" mass="8651">MVVLARGMQEDRMKFINKKKDRKVRMGKRFNHSWITVRKGETIDLPKDKGKRYGFEKVTDGDQKLPEVTEGKIG</sequence>
<dbReference type="EMBL" id="BART01004554">
    <property type="protein sequence ID" value="GAG54572.1"/>
    <property type="molecule type" value="Genomic_DNA"/>
</dbReference>
<evidence type="ECO:0000313" key="1">
    <source>
        <dbReference type="EMBL" id="GAG54572.1"/>
    </source>
</evidence>
<dbReference type="AlphaFoldDB" id="X0Z876"/>
<feature type="non-terminal residue" evidence="1">
    <location>
        <position position="74"/>
    </location>
</feature>
<proteinExistence type="predicted"/>